<dbReference type="InterPro" id="IPR001374">
    <property type="entry name" value="R3H_dom"/>
</dbReference>
<dbReference type="OrthoDB" id="278430at2759"/>
<dbReference type="InterPro" id="IPR024771">
    <property type="entry name" value="SUZ"/>
</dbReference>
<dbReference type="SUPFAM" id="SSF82708">
    <property type="entry name" value="R3H domain"/>
    <property type="match status" value="1"/>
</dbReference>
<dbReference type="InterPro" id="IPR036867">
    <property type="entry name" value="R3H_dom_sf"/>
</dbReference>
<organism evidence="1 2">
    <name type="scientific">Pseudozyma antarctica</name>
    <name type="common">Yeast</name>
    <name type="synonym">Candida antarctica</name>
    <dbReference type="NCBI Taxonomy" id="84753"/>
    <lineage>
        <taxon>Eukaryota</taxon>
        <taxon>Fungi</taxon>
        <taxon>Dikarya</taxon>
        <taxon>Basidiomycota</taxon>
        <taxon>Ustilaginomycotina</taxon>
        <taxon>Ustilaginomycetes</taxon>
        <taxon>Ustilaginales</taxon>
        <taxon>Ustilaginaceae</taxon>
        <taxon>Moesziomyces</taxon>
    </lineage>
</organism>
<dbReference type="GO" id="GO:0003676">
    <property type="term" value="F:nucleic acid binding"/>
    <property type="evidence" value="ECO:0007669"/>
    <property type="project" value="UniProtKB-UniRule"/>
</dbReference>
<dbReference type="Proteomes" id="UP000053758">
    <property type="component" value="Unassembled WGS sequence"/>
</dbReference>
<dbReference type="PANTHER" id="PTHR15672:SF8">
    <property type="entry name" value="PROTEIN ENCORE"/>
    <property type="match status" value="1"/>
</dbReference>
<dbReference type="GO" id="GO:0006012">
    <property type="term" value="P:galactose metabolic process"/>
    <property type="evidence" value="ECO:0007669"/>
    <property type="project" value="TreeGrafter"/>
</dbReference>
<dbReference type="Pfam" id="PF12752">
    <property type="entry name" value="SUZ"/>
    <property type="match status" value="1"/>
</dbReference>
<evidence type="ECO:0000313" key="1">
    <source>
        <dbReference type="EMBL" id="GAK66079.1"/>
    </source>
</evidence>
<dbReference type="HOGENOM" id="CLU_403319_0_0_1"/>
<dbReference type="InterPro" id="IPR051937">
    <property type="entry name" value="R3H_domain_containing"/>
</dbReference>
<protein>
    <submittedName>
        <fullName evidence="1">Uncharacterized protein</fullName>
    </submittedName>
</protein>
<dbReference type="PROSITE" id="PS51061">
    <property type="entry name" value="R3H"/>
    <property type="match status" value="1"/>
</dbReference>
<accession>A0A081CHD3</accession>
<sequence length="682" mass="70709">MTQLDPLSQALMATSLHSDPPSDMAASNPARPVTFASALRSGQASSPAILSRQATPPQTVAAPPASALASTSTSPLAFPLASSPLDDTILQAMRKRDDRIFFSQYENQMSVFVRDPSRSNLELAPMNAYQRLLVHRCADQFHLDHHLDRATQCITLSRTSLTTHPPVLLSLRARQHVAQRDGIDPVDAAAQSTPPTMLAAAAAPSSGPSTGAATPAAQDSATSSPRVVPTATGTPPSAHPSAPKAAFKIMRRDPSSSRHSRLRDDASASNSDSERTNTAKARKDMTLEEREASYKAARARIFGDLASADSTSPTSSSSQLGQFKENDLAKDAGTTSESKQSPASSAASSPVASIAGARSGSRKKVPSSSSSTASQDGSSQRTRTSRRAGSNRATDGYTDDLDFCRTLPLPTVSPSLVAAGPSQPSPLALPTHAGHGYFGSPQPLHPQQSQSNPNLRSRAPAFYPNGAITPTYTPTGMMAAPDATAPHGLAANYVHDYARHYANHPPAHAQRSWQPPRDASETEAFPALSGGAAGPNGYNTARPVNGVGAWAQHASAHTNGRTMQASYAQPPALQYAPGMNACAQGYGHAGSGTHSANSSRTSSQRGGGRAARDDAVSVGSMSSAASSRSASFSGASASASTAHPPAKDANPANAAPKAHPSLPSRPAWIASAKTPDSTHRTT</sequence>
<dbReference type="GeneID" id="26305170"/>
<reference evidence="2" key="1">
    <citation type="journal article" date="2014" name="Genome Announc.">
        <title>Draft Genome Sequence of the Yeast Pseudozyma antarctica Type Strain JCM10317, a Producer of the Glycolipid Biosurfactants, Mannosylerythritol Lipids.</title>
        <authorList>
            <person name="Saika A."/>
            <person name="Koike H."/>
            <person name="Hori T."/>
            <person name="Fukuoka T."/>
            <person name="Sato S."/>
            <person name="Habe H."/>
            <person name="Kitamoto D."/>
            <person name="Morita T."/>
        </authorList>
    </citation>
    <scope>NUCLEOTIDE SEQUENCE [LARGE SCALE GENOMIC DNA]</scope>
    <source>
        <strain evidence="2">JCM 10317</strain>
    </source>
</reference>
<name>A0A081CHD3_PSEA2</name>
<dbReference type="RefSeq" id="XP_014655757.1">
    <property type="nucleotide sequence ID" value="XM_014800271.1"/>
</dbReference>
<evidence type="ECO:0000313" key="2">
    <source>
        <dbReference type="Proteomes" id="UP000053758"/>
    </source>
</evidence>
<dbReference type="PROSITE" id="PS51673">
    <property type="entry name" value="SUZ"/>
    <property type="match status" value="1"/>
</dbReference>
<dbReference type="EMBL" id="DF830078">
    <property type="protein sequence ID" value="GAK66079.1"/>
    <property type="molecule type" value="Genomic_DNA"/>
</dbReference>
<dbReference type="AlphaFoldDB" id="A0A081CHD3"/>
<dbReference type="CDD" id="cd02642">
    <property type="entry name" value="R3H_encore_like"/>
    <property type="match status" value="1"/>
</dbReference>
<dbReference type="Gene3D" id="3.30.1370.50">
    <property type="entry name" value="R3H-like domain"/>
    <property type="match status" value="1"/>
</dbReference>
<dbReference type="Pfam" id="PF01424">
    <property type="entry name" value="R3H"/>
    <property type="match status" value="1"/>
</dbReference>
<keyword evidence="2" id="KW-1185">Reference proteome</keyword>
<gene>
    <name evidence="1" type="ORF">PAN0_011d4301</name>
</gene>
<dbReference type="PANTHER" id="PTHR15672">
    <property type="entry name" value="CAMP-REGULATED PHOSPHOPROTEIN 21 RELATED R3H DOMAIN CONTAINING PROTEIN"/>
    <property type="match status" value="1"/>
</dbReference>
<proteinExistence type="predicted"/>